<evidence type="ECO:0008006" key="8">
    <source>
        <dbReference type="Google" id="ProtNLM"/>
    </source>
</evidence>
<dbReference type="Pfam" id="PF07648">
    <property type="entry name" value="Kazal_2"/>
    <property type="match status" value="4"/>
</dbReference>
<evidence type="ECO:0000313" key="6">
    <source>
        <dbReference type="EMBL" id="KAH9424278.1"/>
    </source>
</evidence>
<feature type="domain" description="Kazal-like" evidence="5">
    <location>
        <begin position="452"/>
        <end position="502"/>
    </location>
</feature>
<evidence type="ECO:0000259" key="4">
    <source>
        <dbReference type="PROSITE" id="PS50278"/>
    </source>
</evidence>
<dbReference type="PANTHER" id="PTHR10913">
    <property type="entry name" value="FOLLISTATIN-RELATED"/>
    <property type="match status" value="1"/>
</dbReference>
<dbReference type="InterPro" id="IPR050653">
    <property type="entry name" value="Prot_Inhib_GrowthFact_Antg"/>
</dbReference>
<protein>
    <recommendedName>
        <fullName evidence="8">Agrin-like</fullName>
    </recommendedName>
</protein>
<proteinExistence type="predicted"/>
<reference evidence="6 7" key="2">
    <citation type="journal article" date="2022" name="Mol. Biol. Evol.">
        <title>Comparative Genomics Reveals Insights into the Divergent Evolution of Astigmatic Mites and Household Pest Adaptations.</title>
        <authorList>
            <person name="Xiong Q."/>
            <person name="Wan A.T."/>
            <person name="Liu X."/>
            <person name="Fung C.S."/>
            <person name="Xiao X."/>
            <person name="Malainual N."/>
            <person name="Hou J."/>
            <person name="Wang L."/>
            <person name="Wang M."/>
            <person name="Yang K.Y."/>
            <person name="Cui Y."/>
            <person name="Leung E.L."/>
            <person name="Nong W."/>
            <person name="Shin S.K."/>
            <person name="Au S.W."/>
            <person name="Jeong K.Y."/>
            <person name="Chew F.T."/>
            <person name="Hui J.H."/>
            <person name="Leung T.F."/>
            <person name="Tungtrongchitr A."/>
            <person name="Zhong N."/>
            <person name="Liu Z."/>
            <person name="Tsui S.K."/>
        </authorList>
    </citation>
    <scope>NUCLEOTIDE SEQUENCE [LARGE SCALE GENOMIC DNA]</scope>
    <source>
        <strain evidence="6">Derp</strain>
    </source>
</reference>
<evidence type="ECO:0000256" key="1">
    <source>
        <dbReference type="ARBA" id="ARBA00022690"/>
    </source>
</evidence>
<evidence type="ECO:0000259" key="5">
    <source>
        <dbReference type="PROSITE" id="PS51465"/>
    </source>
</evidence>
<dbReference type="EMBL" id="NJHN03000029">
    <property type="protein sequence ID" value="KAH9424278.1"/>
    <property type="molecule type" value="Genomic_DNA"/>
</dbReference>
<dbReference type="PROSITE" id="PS50278">
    <property type="entry name" value="PDGF_2"/>
    <property type="match status" value="1"/>
</dbReference>
<dbReference type="SMART" id="SM00280">
    <property type="entry name" value="KAZAL"/>
    <property type="match status" value="4"/>
</dbReference>
<keyword evidence="2" id="KW-0722">Serine protease inhibitor</keyword>
<dbReference type="SUPFAM" id="SSF57501">
    <property type="entry name" value="Cystine-knot cytokines"/>
    <property type="match status" value="1"/>
</dbReference>
<evidence type="ECO:0000256" key="2">
    <source>
        <dbReference type="ARBA" id="ARBA00022900"/>
    </source>
</evidence>
<sequence>MISSIHCTSFHRMHHENMKNSEMNHHQSFLSRNFKFTDETENLIDNDDYDQQRKFRSRNKDESTNVLTTKSSIIESPQSSSSFTFSDSLSQHNSLNNDDDEMKILYFVMNGILPKCTVLHRCDEESGCCEDVTHRCEPSKTQLIELYFHVIRSDIKNNITGGNAVGIERLTFLNHTHCECKPINYMPRSVQIRPPLRLMSSDGGQQQGHPYHHHRHHHHNHHHKCKHVIKCPEPFIQRFRGSDQRYGFEKFDPFQSKCIQNGECSEPICSFGLRFNRTESQCLTPQKSGIWSNYNHNNHQLLQTSLHSSSNNHHQQQQQQQHRHDLQYHNHRYGYHHSRTTFISSEQQQQQKCPKECSNNEQYSPVCSSNGTVFDNECSMHLLSNCSLNISDWEECRGLHPLCPADCLDIQDPVCADDNKIYPNKCVMHKRNCGKLIRERPILFCLGNNARKSRQDHCPDNCLELYKPVCGSDGQVYLNECYLKMQNCDNGIEKVDMNECATASKCPAYCIPIYDPVCGSNKKIYLNQCMMLKENCNATIKNMPLQFCVGDDVDKL</sequence>
<organism evidence="6 7">
    <name type="scientific">Dermatophagoides pteronyssinus</name>
    <name type="common">European house dust mite</name>
    <dbReference type="NCBI Taxonomy" id="6956"/>
    <lineage>
        <taxon>Eukaryota</taxon>
        <taxon>Metazoa</taxon>
        <taxon>Ecdysozoa</taxon>
        <taxon>Arthropoda</taxon>
        <taxon>Chelicerata</taxon>
        <taxon>Arachnida</taxon>
        <taxon>Acari</taxon>
        <taxon>Acariformes</taxon>
        <taxon>Sarcoptiformes</taxon>
        <taxon>Astigmata</taxon>
        <taxon>Psoroptidia</taxon>
        <taxon>Analgoidea</taxon>
        <taxon>Pyroglyphidae</taxon>
        <taxon>Dermatophagoidinae</taxon>
        <taxon>Dermatophagoides</taxon>
    </lineage>
</organism>
<reference evidence="6 7" key="1">
    <citation type="journal article" date="2018" name="J. Allergy Clin. Immunol.">
        <title>High-quality assembly of Dermatophagoides pteronyssinus genome and transcriptome reveals a wide range of novel allergens.</title>
        <authorList>
            <person name="Liu X.Y."/>
            <person name="Yang K.Y."/>
            <person name="Wang M.Q."/>
            <person name="Kwok J.S."/>
            <person name="Zeng X."/>
            <person name="Yang Z."/>
            <person name="Xiao X.J."/>
            <person name="Lau C.P."/>
            <person name="Li Y."/>
            <person name="Huang Z.M."/>
            <person name="Ba J.G."/>
            <person name="Yim A.K."/>
            <person name="Ouyang C.Y."/>
            <person name="Ngai S.M."/>
            <person name="Chan T.F."/>
            <person name="Leung E.L."/>
            <person name="Liu L."/>
            <person name="Liu Z.G."/>
            <person name="Tsui S.K."/>
        </authorList>
    </citation>
    <scope>NUCLEOTIDE SEQUENCE [LARGE SCALE GENOMIC DNA]</scope>
    <source>
        <strain evidence="6">Derp</strain>
    </source>
</reference>
<feature type="domain" description="Kazal-like" evidence="5">
    <location>
        <begin position="503"/>
        <end position="550"/>
    </location>
</feature>
<feature type="domain" description="Kazal-like" evidence="5">
    <location>
        <begin position="347"/>
        <end position="398"/>
    </location>
</feature>
<dbReference type="SUPFAM" id="SSF100895">
    <property type="entry name" value="Kazal-type serine protease inhibitors"/>
    <property type="match status" value="4"/>
</dbReference>
<dbReference type="InterPro" id="IPR029034">
    <property type="entry name" value="Cystine-knot_cytokine"/>
</dbReference>
<keyword evidence="7" id="KW-1185">Reference proteome</keyword>
<keyword evidence="3" id="KW-1015">Disulfide bond</keyword>
<dbReference type="PROSITE" id="PS51465">
    <property type="entry name" value="KAZAL_2"/>
    <property type="match status" value="4"/>
</dbReference>
<comment type="caution">
    <text evidence="6">The sequence shown here is derived from an EMBL/GenBank/DDBJ whole genome shotgun (WGS) entry which is preliminary data.</text>
</comment>
<dbReference type="Gene3D" id="3.30.60.30">
    <property type="match status" value="4"/>
</dbReference>
<evidence type="ECO:0000256" key="3">
    <source>
        <dbReference type="ARBA" id="ARBA00023157"/>
    </source>
</evidence>
<keyword evidence="1" id="KW-0646">Protease inhibitor</keyword>
<dbReference type="CDD" id="cd00104">
    <property type="entry name" value="KAZAL_FS"/>
    <property type="match status" value="2"/>
</dbReference>
<evidence type="ECO:0000313" key="7">
    <source>
        <dbReference type="Proteomes" id="UP000887458"/>
    </source>
</evidence>
<accession>A0ABQ8JPE9</accession>
<dbReference type="InterPro" id="IPR036058">
    <property type="entry name" value="Kazal_dom_sf"/>
</dbReference>
<name>A0ABQ8JPE9_DERPT</name>
<dbReference type="Proteomes" id="UP000887458">
    <property type="component" value="Unassembled WGS sequence"/>
</dbReference>
<feature type="domain" description="Kazal-like" evidence="5">
    <location>
        <begin position="399"/>
        <end position="433"/>
    </location>
</feature>
<dbReference type="InterPro" id="IPR000072">
    <property type="entry name" value="PDGF/VEGF_dom"/>
</dbReference>
<dbReference type="Gene3D" id="2.10.90.10">
    <property type="entry name" value="Cystine-knot cytokines"/>
    <property type="match status" value="1"/>
</dbReference>
<feature type="domain" description="Platelet-derived growth factor (PDGF) family profile" evidence="4">
    <location>
        <begin position="107"/>
        <end position="185"/>
    </location>
</feature>
<gene>
    <name evidence="6" type="ORF">DERP_004460</name>
</gene>
<dbReference type="PANTHER" id="PTHR10913:SF45">
    <property type="entry name" value="FOLLISTATIN, ISOFORM A-RELATED"/>
    <property type="match status" value="1"/>
</dbReference>
<dbReference type="InterPro" id="IPR002350">
    <property type="entry name" value="Kazal_dom"/>
</dbReference>